<dbReference type="InterPro" id="IPR005467">
    <property type="entry name" value="His_kinase_dom"/>
</dbReference>
<proteinExistence type="predicted"/>
<dbReference type="CDD" id="cd00130">
    <property type="entry name" value="PAS"/>
    <property type="match status" value="1"/>
</dbReference>
<dbReference type="InterPro" id="IPR003661">
    <property type="entry name" value="HisK_dim/P_dom"/>
</dbReference>
<feature type="domain" description="HPt" evidence="23">
    <location>
        <begin position="813"/>
        <end position="911"/>
    </location>
</feature>
<keyword evidence="10 18" id="KW-1133">Transmembrane helix</keyword>
<evidence type="ECO:0000259" key="21">
    <source>
        <dbReference type="PROSITE" id="PS50112"/>
    </source>
</evidence>
<feature type="transmembrane region" description="Helical" evidence="18">
    <location>
        <begin position="149"/>
        <end position="167"/>
    </location>
</feature>
<dbReference type="PROSITE" id="PS50113">
    <property type="entry name" value="PAC"/>
    <property type="match status" value="1"/>
</dbReference>
<evidence type="ECO:0000256" key="1">
    <source>
        <dbReference type="ARBA" id="ARBA00000085"/>
    </source>
</evidence>
<evidence type="ECO:0000313" key="25">
    <source>
        <dbReference type="Proteomes" id="UP000252884"/>
    </source>
</evidence>
<feature type="domain" description="Histidine kinase" evidence="19">
    <location>
        <begin position="396"/>
        <end position="617"/>
    </location>
</feature>
<dbReference type="InterPro" id="IPR003594">
    <property type="entry name" value="HATPase_dom"/>
</dbReference>
<evidence type="ECO:0000256" key="2">
    <source>
        <dbReference type="ARBA" id="ARBA00004651"/>
    </source>
</evidence>
<sequence>MNVLEPAIYLVTGFCAYGALNHVADNNLPRLRQAQWLLAALCVCIASGNLLYIGMVGSTELPAFIALARLNLATVAMLYLCVLWFIALYTDVRPHWVLWPLTVVFVGMWCLNWFAPYTAFFAEPPVLERIALPWGGGVTLAVGPTHPGAQVFMLALVVLIGYGACALRTMQRRPGAGWVGLGLALLVFSTVVALVSRLRLWDVPPVGSVVLPFMLVAFSRALQSEARSLLALNQMLIDQLPANVYARDLAGRFTFVNKAYARTHGVAAADIQGRTPEAVWPDGFGSRLLQYDQEVLAARALVESEEHRSVDGQEHTFLSRRFPIRLPDGAIAGVAGISSDITERKAMEQALRALSAGLERQVDARTQALREQAVALTEAKERAEDAAASKGRFLATMSHEIRTPINAIMGMGYLALKSAADARQRDQLCKIQGAAEHLLGILNDILDFSKIEAGRVDIECTDFALDQVLLNLRTVVAGKADAKHLAFTVTTAADVPPHLRGDPLRVGQVLINYATNAIKFTERGAVAVQVGVDALDAGGVLLRFAVRDTGIGLTPEQIGRLFQSFSQADQSTTRRFGGTGLGLAICKNLVELMGGQVGVDSTPGQGSTFWFTVRLQLGTAGAAAGAPPAVDPARLATLRGFHVLLAEDNLLNQEIASELLAEVGITVDVACNGQEALDLATTRPYALVLMDMQMPGMDGIEATRQIRRRLTAAQLPIVAMTANAMAVDRERCLAAGMDDFLSKPIDLQALWQCLLRWLAGPQPAAVAPMAAVASAAAVAQPALPVAPAPPITAFALPIDGLDAQRGLRQLGGREALYLRMLRSFAGSQADAVARMQQALQRQDGAEARRVAHTLRGLAAGIGAGPLARLVGELEHGIAAGRPATDLAPQLDAAERLLQPLVRGLSEALPAEAEVETKVTAAALRSPVDAGSARLIALLRDSDPGVLDYFAQHRSTLEAELGTETAALGRHIADYRFDEALALLGVAQS</sequence>
<dbReference type="EC" id="2.7.13.3" evidence="3"/>
<comment type="function">
    <text evidence="14">Member of the two-component regulatory system BvgS/BvgA. Phosphorylates BvgA via a four-step phosphorelay in response to environmental signals.</text>
</comment>
<dbReference type="PROSITE" id="PS50109">
    <property type="entry name" value="HIS_KIN"/>
    <property type="match status" value="1"/>
</dbReference>
<evidence type="ECO:0000256" key="12">
    <source>
        <dbReference type="ARBA" id="ARBA00023026"/>
    </source>
</evidence>
<evidence type="ECO:0000256" key="13">
    <source>
        <dbReference type="ARBA" id="ARBA00023136"/>
    </source>
</evidence>
<evidence type="ECO:0000256" key="15">
    <source>
        <dbReference type="ARBA" id="ARBA00070152"/>
    </source>
</evidence>
<dbReference type="Gene3D" id="1.10.287.130">
    <property type="match status" value="1"/>
</dbReference>
<dbReference type="AlphaFoldDB" id="A0A368Y084"/>
<dbReference type="RefSeq" id="WP_170168201.1">
    <property type="nucleotide sequence ID" value="NZ_QPJK01000004.1"/>
</dbReference>
<evidence type="ECO:0000256" key="17">
    <source>
        <dbReference type="PROSITE-ProRule" id="PRU00169"/>
    </source>
</evidence>
<comment type="caution">
    <text evidence="24">The sequence shown here is derived from an EMBL/GenBank/DDBJ whole genome shotgun (WGS) entry which is preliminary data.</text>
</comment>
<evidence type="ECO:0000256" key="6">
    <source>
        <dbReference type="ARBA" id="ARBA00022692"/>
    </source>
</evidence>
<evidence type="ECO:0000256" key="9">
    <source>
        <dbReference type="ARBA" id="ARBA00022840"/>
    </source>
</evidence>
<keyword evidence="12" id="KW-0843">Virulence</keyword>
<feature type="transmembrane region" description="Helical" evidence="18">
    <location>
        <begin position="6"/>
        <end position="24"/>
    </location>
</feature>
<keyword evidence="13 18" id="KW-0472">Membrane</keyword>
<dbReference type="PANTHER" id="PTHR45339:SF1">
    <property type="entry name" value="HYBRID SIGNAL TRANSDUCTION HISTIDINE KINASE J"/>
    <property type="match status" value="1"/>
</dbReference>
<keyword evidence="6 18" id="KW-0812">Transmembrane</keyword>
<dbReference type="Pfam" id="PF00512">
    <property type="entry name" value="HisKA"/>
    <property type="match status" value="1"/>
</dbReference>
<evidence type="ECO:0000256" key="7">
    <source>
        <dbReference type="ARBA" id="ARBA00022729"/>
    </source>
</evidence>
<gene>
    <name evidence="24" type="ORF">DES41_104484</name>
</gene>
<feature type="transmembrane region" description="Helical" evidence="18">
    <location>
        <begin position="96"/>
        <end position="115"/>
    </location>
</feature>
<feature type="transmembrane region" description="Helical" evidence="18">
    <location>
        <begin position="61"/>
        <end position="89"/>
    </location>
</feature>
<feature type="domain" description="Response regulatory" evidence="20">
    <location>
        <begin position="642"/>
        <end position="758"/>
    </location>
</feature>
<dbReference type="InterPro" id="IPR000700">
    <property type="entry name" value="PAS-assoc_C"/>
</dbReference>
<dbReference type="Gene3D" id="3.40.50.2300">
    <property type="match status" value="1"/>
</dbReference>
<evidence type="ECO:0000259" key="22">
    <source>
        <dbReference type="PROSITE" id="PS50113"/>
    </source>
</evidence>
<dbReference type="Pfam" id="PF00072">
    <property type="entry name" value="Response_reg"/>
    <property type="match status" value="1"/>
</dbReference>
<keyword evidence="4" id="KW-1003">Cell membrane</keyword>
<evidence type="ECO:0000259" key="19">
    <source>
        <dbReference type="PROSITE" id="PS50109"/>
    </source>
</evidence>
<dbReference type="GO" id="GO:0000155">
    <property type="term" value="F:phosphorelay sensor kinase activity"/>
    <property type="evidence" value="ECO:0007669"/>
    <property type="project" value="InterPro"/>
</dbReference>
<dbReference type="InterPro" id="IPR008207">
    <property type="entry name" value="Sig_transdc_His_kin_Hpt_dom"/>
</dbReference>
<evidence type="ECO:0000313" key="24">
    <source>
        <dbReference type="EMBL" id="RCW71664.1"/>
    </source>
</evidence>
<dbReference type="SUPFAM" id="SSF47226">
    <property type="entry name" value="Histidine-containing phosphotransfer domain, HPT domain"/>
    <property type="match status" value="1"/>
</dbReference>
<evidence type="ECO:0000256" key="18">
    <source>
        <dbReference type="SAM" id="Phobius"/>
    </source>
</evidence>
<organism evidence="24 25">
    <name type="scientific">Pseudorhodoferax soli</name>
    <dbReference type="NCBI Taxonomy" id="545864"/>
    <lineage>
        <taxon>Bacteria</taxon>
        <taxon>Pseudomonadati</taxon>
        <taxon>Pseudomonadota</taxon>
        <taxon>Betaproteobacteria</taxon>
        <taxon>Burkholderiales</taxon>
        <taxon>Comamonadaceae</taxon>
    </lineage>
</organism>
<evidence type="ECO:0000259" key="23">
    <source>
        <dbReference type="PROSITE" id="PS50894"/>
    </source>
</evidence>
<keyword evidence="25" id="KW-1185">Reference proteome</keyword>
<feature type="transmembrane region" description="Helical" evidence="18">
    <location>
        <begin position="179"/>
        <end position="198"/>
    </location>
</feature>
<evidence type="ECO:0000256" key="3">
    <source>
        <dbReference type="ARBA" id="ARBA00012438"/>
    </source>
</evidence>
<evidence type="ECO:0000259" key="20">
    <source>
        <dbReference type="PROSITE" id="PS50110"/>
    </source>
</evidence>
<evidence type="ECO:0000256" key="16">
    <source>
        <dbReference type="PROSITE-ProRule" id="PRU00110"/>
    </source>
</evidence>
<dbReference type="InterPro" id="IPR000014">
    <property type="entry name" value="PAS"/>
</dbReference>
<evidence type="ECO:0000256" key="8">
    <source>
        <dbReference type="ARBA" id="ARBA00022741"/>
    </source>
</evidence>
<dbReference type="InterPro" id="IPR004358">
    <property type="entry name" value="Sig_transdc_His_kin-like_C"/>
</dbReference>
<dbReference type="SUPFAM" id="SSF47384">
    <property type="entry name" value="Homodimeric domain of signal transducing histidine kinase"/>
    <property type="match status" value="1"/>
</dbReference>
<dbReference type="PROSITE" id="PS50894">
    <property type="entry name" value="HPT"/>
    <property type="match status" value="1"/>
</dbReference>
<accession>A0A368Y084</accession>
<evidence type="ECO:0000256" key="11">
    <source>
        <dbReference type="ARBA" id="ARBA00023012"/>
    </source>
</evidence>
<evidence type="ECO:0000256" key="14">
    <source>
        <dbReference type="ARBA" id="ARBA00058004"/>
    </source>
</evidence>
<dbReference type="CDD" id="cd17546">
    <property type="entry name" value="REC_hyHK_CKI1_RcsC-like"/>
    <property type="match status" value="1"/>
</dbReference>
<name>A0A368Y084_9BURK</name>
<keyword evidence="8" id="KW-0547">Nucleotide-binding</keyword>
<protein>
    <recommendedName>
        <fullName evidence="15">Virulence sensor protein BvgS</fullName>
        <ecNumber evidence="3">2.7.13.3</ecNumber>
    </recommendedName>
</protein>
<dbReference type="Proteomes" id="UP000252884">
    <property type="component" value="Unassembled WGS sequence"/>
</dbReference>
<dbReference type="InterPro" id="IPR001789">
    <property type="entry name" value="Sig_transdc_resp-reg_receiver"/>
</dbReference>
<keyword evidence="9" id="KW-0067">ATP-binding</keyword>
<dbReference type="Pfam" id="PF08448">
    <property type="entry name" value="PAS_4"/>
    <property type="match status" value="1"/>
</dbReference>
<feature type="domain" description="PAC" evidence="22">
    <location>
        <begin position="300"/>
        <end position="353"/>
    </location>
</feature>
<dbReference type="SMART" id="SM00388">
    <property type="entry name" value="HisKA"/>
    <property type="match status" value="1"/>
</dbReference>
<evidence type="ECO:0000256" key="4">
    <source>
        <dbReference type="ARBA" id="ARBA00022475"/>
    </source>
</evidence>
<dbReference type="Gene3D" id="1.20.120.160">
    <property type="entry name" value="HPT domain"/>
    <property type="match status" value="1"/>
</dbReference>
<dbReference type="InterPro" id="IPR036097">
    <property type="entry name" value="HisK_dim/P_sf"/>
</dbReference>
<dbReference type="SUPFAM" id="SSF52172">
    <property type="entry name" value="CheY-like"/>
    <property type="match status" value="1"/>
</dbReference>
<reference evidence="24 25" key="1">
    <citation type="submission" date="2018-07" db="EMBL/GenBank/DDBJ databases">
        <title>Genomic Encyclopedia of Type Strains, Phase IV (KMG-IV): sequencing the most valuable type-strain genomes for metagenomic binning, comparative biology and taxonomic classification.</title>
        <authorList>
            <person name="Goeker M."/>
        </authorList>
    </citation>
    <scope>NUCLEOTIDE SEQUENCE [LARGE SCALE GENOMIC DNA]</scope>
    <source>
        <strain evidence="24 25">DSM 21634</strain>
    </source>
</reference>
<keyword evidence="7" id="KW-0732">Signal</keyword>
<dbReference type="CDD" id="cd00082">
    <property type="entry name" value="HisKA"/>
    <property type="match status" value="1"/>
</dbReference>
<feature type="domain" description="PAS" evidence="21">
    <location>
        <begin position="236"/>
        <end position="275"/>
    </location>
</feature>
<dbReference type="GO" id="GO:0005886">
    <property type="term" value="C:plasma membrane"/>
    <property type="evidence" value="ECO:0007669"/>
    <property type="project" value="UniProtKB-SubCell"/>
</dbReference>
<dbReference type="CDD" id="cd16922">
    <property type="entry name" value="HATPase_EvgS-ArcB-TorS-like"/>
    <property type="match status" value="1"/>
</dbReference>
<dbReference type="PANTHER" id="PTHR45339">
    <property type="entry name" value="HYBRID SIGNAL TRANSDUCTION HISTIDINE KINASE J"/>
    <property type="match status" value="1"/>
</dbReference>
<feature type="transmembrane region" description="Helical" evidence="18">
    <location>
        <begin position="36"/>
        <end position="55"/>
    </location>
</feature>
<keyword evidence="11" id="KW-0902">Two-component regulatory system</keyword>
<feature type="modified residue" description="4-aspartylphosphate" evidence="17">
    <location>
        <position position="691"/>
    </location>
</feature>
<dbReference type="PROSITE" id="PS50110">
    <property type="entry name" value="RESPONSE_REGULATORY"/>
    <property type="match status" value="1"/>
</dbReference>
<keyword evidence="5 17" id="KW-0597">Phosphoprotein</keyword>
<evidence type="ECO:0000256" key="10">
    <source>
        <dbReference type="ARBA" id="ARBA00022989"/>
    </source>
</evidence>
<comment type="catalytic activity">
    <reaction evidence="1">
        <text>ATP + protein L-histidine = ADP + protein N-phospho-L-histidine.</text>
        <dbReference type="EC" id="2.7.13.3"/>
    </reaction>
</comment>
<dbReference type="SMART" id="SM00448">
    <property type="entry name" value="REC"/>
    <property type="match status" value="1"/>
</dbReference>
<dbReference type="PROSITE" id="PS50112">
    <property type="entry name" value="PAS"/>
    <property type="match status" value="1"/>
</dbReference>
<dbReference type="InterPro" id="IPR036641">
    <property type="entry name" value="HPT_dom_sf"/>
</dbReference>
<dbReference type="GO" id="GO:0005524">
    <property type="term" value="F:ATP binding"/>
    <property type="evidence" value="ECO:0007669"/>
    <property type="project" value="UniProtKB-KW"/>
</dbReference>
<dbReference type="SMART" id="SM00387">
    <property type="entry name" value="HATPase_c"/>
    <property type="match status" value="1"/>
</dbReference>
<dbReference type="EMBL" id="QPJK01000004">
    <property type="protein sequence ID" value="RCW71664.1"/>
    <property type="molecule type" value="Genomic_DNA"/>
</dbReference>
<evidence type="ECO:0000256" key="5">
    <source>
        <dbReference type="ARBA" id="ARBA00022553"/>
    </source>
</evidence>
<dbReference type="SMART" id="SM00091">
    <property type="entry name" value="PAS"/>
    <property type="match status" value="1"/>
</dbReference>
<dbReference type="Pfam" id="PF01627">
    <property type="entry name" value="Hpt"/>
    <property type="match status" value="1"/>
</dbReference>
<feature type="modified residue" description="Phosphohistidine" evidence="16">
    <location>
        <position position="852"/>
    </location>
</feature>
<dbReference type="InterPro" id="IPR036890">
    <property type="entry name" value="HATPase_C_sf"/>
</dbReference>
<dbReference type="PRINTS" id="PR00344">
    <property type="entry name" value="BCTRLSENSOR"/>
</dbReference>
<dbReference type="InterPro" id="IPR011006">
    <property type="entry name" value="CheY-like_superfamily"/>
</dbReference>
<dbReference type="Pfam" id="PF02518">
    <property type="entry name" value="HATPase_c"/>
    <property type="match status" value="1"/>
</dbReference>
<dbReference type="SUPFAM" id="SSF55785">
    <property type="entry name" value="PYP-like sensor domain (PAS domain)"/>
    <property type="match status" value="1"/>
</dbReference>
<dbReference type="InterPro" id="IPR013656">
    <property type="entry name" value="PAS_4"/>
</dbReference>
<dbReference type="Gene3D" id="3.30.450.20">
    <property type="entry name" value="PAS domain"/>
    <property type="match status" value="1"/>
</dbReference>
<dbReference type="InterPro" id="IPR035965">
    <property type="entry name" value="PAS-like_dom_sf"/>
</dbReference>
<dbReference type="FunFam" id="3.30.565.10:FF:000010">
    <property type="entry name" value="Sensor histidine kinase RcsC"/>
    <property type="match status" value="1"/>
</dbReference>
<dbReference type="SUPFAM" id="SSF55874">
    <property type="entry name" value="ATPase domain of HSP90 chaperone/DNA topoisomerase II/histidine kinase"/>
    <property type="match status" value="1"/>
</dbReference>
<comment type="subcellular location">
    <subcellularLocation>
        <location evidence="2">Cell membrane</location>
        <topology evidence="2">Multi-pass membrane protein</topology>
    </subcellularLocation>
</comment>
<dbReference type="Gene3D" id="3.30.565.10">
    <property type="entry name" value="Histidine kinase-like ATPase, C-terminal domain"/>
    <property type="match status" value="1"/>
</dbReference>
<dbReference type="NCBIfam" id="TIGR00229">
    <property type="entry name" value="sensory_box"/>
    <property type="match status" value="1"/>
</dbReference>